<dbReference type="PANTHER" id="PTHR11214:SF349">
    <property type="entry name" value="BETA-1,3-GALACTOSYLTRANSFERASE BRN"/>
    <property type="match status" value="1"/>
</dbReference>
<dbReference type="FunFam" id="3.90.550.50:FF:000001">
    <property type="entry name" value="Hexosyltransferase"/>
    <property type="match status" value="1"/>
</dbReference>
<reference evidence="15" key="1">
    <citation type="submission" date="2016-06" db="UniProtKB">
        <authorList>
            <consortium name="WormBaseParasite"/>
        </authorList>
    </citation>
    <scope>IDENTIFICATION</scope>
</reference>
<dbReference type="Pfam" id="PF01762">
    <property type="entry name" value="Galactosyl_T"/>
    <property type="match status" value="1"/>
</dbReference>
<dbReference type="PANTHER" id="PTHR11214">
    <property type="entry name" value="BETA-1,3-N-ACETYLGLUCOSAMINYLTRANSFERASE"/>
    <property type="match status" value="1"/>
</dbReference>
<evidence type="ECO:0000256" key="5">
    <source>
        <dbReference type="ARBA" id="ARBA00022692"/>
    </source>
</evidence>
<keyword evidence="8 11" id="KW-0333">Golgi apparatus</keyword>
<evidence type="ECO:0000256" key="3">
    <source>
        <dbReference type="ARBA" id="ARBA00022676"/>
    </source>
</evidence>
<keyword evidence="5" id="KW-0812">Transmembrane</keyword>
<evidence type="ECO:0000256" key="4">
    <source>
        <dbReference type="ARBA" id="ARBA00022679"/>
    </source>
</evidence>
<dbReference type="GO" id="GO:0008194">
    <property type="term" value="F:UDP-glycosyltransferase activity"/>
    <property type="evidence" value="ECO:0007669"/>
    <property type="project" value="TreeGrafter"/>
</dbReference>
<organism evidence="15">
    <name type="scientific">Echinostoma caproni</name>
    <dbReference type="NCBI Taxonomy" id="27848"/>
    <lineage>
        <taxon>Eukaryota</taxon>
        <taxon>Metazoa</taxon>
        <taxon>Spiralia</taxon>
        <taxon>Lophotrochozoa</taxon>
        <taxon>Platyhelminthes</taxon>
        <taxon>Trematoda</taxon>
        <taxon>Digenea</taxon>
        <taxon>Plagiorchiida</taxon>
        <taxon>Echinostomata</taxon>
        <taxon>Echinostomatoidea</taxon>
        <taxon>Echinostomatidae</taxon>
        <taxon>Echinostoma</taxon>
    </lineage>
</organism>
<keyword evidence="14" id="KW-1185">Reference proteome</keyword>
<comment type="subcellular location">
    <subcellularLocation>
        <location evidence="1 11">Golgi apparatus membrane</location>
        <topology evidence="1 11">Single-pass type II membrane protein</topology>
    </subcellularLocation>
</comment>
<evidence type="ECO:0000256" key="7">
    <source>
        <dbReference type="ARBA" id="ARBA00022989"/>
    </source>
</evidence>
<comment type="similarity">
    <text evidence="2 11">Belongs to the glycosyltransferase 31 family.</text>
</comment>
<evidence type="ECO:0000313" key="13">
    <source>
        <dbReference type="EMBL" id="VDP79904.1"/>
    </source>
</evidence>
<protein>
    <recommendedName>
        <fullName evidence="11">Hexosyltransferase</fullName>
        <ecNumber evidence="11">2.4.1.-</ecNumber>
    </recommendedName>
</protein>
<proteinExistence type="inferred from homology"/>
<evidence type="ECO:0000256" key="6">
    <source>
        <dbReference type="ARBA" id="ARBA00022968"/>
    </source>
</evidence>
<evidence type="ECO:0000256" key="11">
    <source>
        <dbReference type="RuleBase" id="RU363063"/>
    </source>
</evidence>
<reference evidence="13 14" key="2">
    <citation type="submission" date="2018-11" db="EMBL/GenBank/DDBJ databases">
        <authorList>
            <consortium name="Pathogen Informatics"/>
        </authorList>
    </citation>
    <scope>NUCLEOTIDE SEQUENCE [LARGE SCALE GENOMIC DNA]</scope>
    <source>
        <strain evidence="13 14">Egypt</strain>
    </source>
</reference>
<accession>A0A183AJ68</accession>
<evidence type="ECO:0000313" key="15">
    <source>
        <dbReference type="WBParaSite" id="ECPE_0000701701-mRNA-1"/>
    </source>
</evidence>
<evidence type="ECO:0000256" key="10">
    <source>
        <dbReference type="ARBA" id="ARBA00023180"/>
    </source>
</evidence>
<dbReference type="EC" id="2.4.1.-" evidence="11"/>
<evidence type="ECO:0000256" key="8">
    <source>
        <dbReference type="ARBA" id="ARBA00023034"/>
    </source>
</evidence>
<evidence type="ECO:0000256" key="2">
    <source>
        <dbReference type="ARBA" id="ARBA00008661"/>
    </source>
</evidence>
<feature type="signal peptide" evidence="12">
    <location>
        <begin position="1"/>
        <end position="17"/>
    </location>
</feature>
<evidence type="ECO:0000256" key="1">
    <source>
        <dbReference type="ARBA" id="ARBA00004323"/>
    </source>
</evidence>
<keyword evidence="12" id="KW-0732">Signal</keyword>
<evidence type="ECO:0000313" key="14">
    <source>
        <dbReference type="Proteomes" id="UP000272942"/>
    </source>
</evidence>
<dbReference type="EMBL" id="UZAN01044044">
    <property type="protein sequence ID" value="VDP79904.1"/>
    <property type="molecule type" value="Genomic_DNA"/>
</dbReference>
<evidence type="ECO:0000256" key="9">
    <source>
        <dbReference type="ARBA" id="ARBA00023136"/>
    </source>
</evidence>
<dbReference type="GO" id="GO:0006493">
    <property type="term" value="P:protein O-linked glycosylation"/>
    <property type="evidence" value="ECO:0007669"/>
    <property type="project" value="TreeGrafter"/>
</dbReference>
<name>A0A183AJ68_9TREM</name>
<keyword evidence="7" id="KW-1133">Transmembrane helix</keyword>
<dbReference type="GO" id="GO:0016758">
    <property type="term" value="F:hexosyltransferase activity"/>
    <property type="evidence" value="ECO:0007669"/>
    <property type="project" value="InterPro"/>
</dbReference>
<sequence length="348" mass="40203">MILAIVVLIHAYAQNQPERPDIYDYPLDVDLYQIYNILGIDEDWTPEGKKCTRPINQVSFKLIRYPQSLCQPIVPNASEPLYSKRFVDILIVVKSRLTSFDQRNAIRQTWANATCASYLDTSTRTVFALGSTARPQTSLIERLRWEHDTFGDLLQFDFVDSYHNNTYKMMSVLRHISRNCRATRFVVLVDDDFLVHPSNLIRAIQRITTTQYPTYVSGFIYPMQFPERDASSKWHVLYENFPYQNFPPYPSGGTVILSMPVVHLVTVGMPFVKFLWIDDVFLGIILQKYGISPQKLHGVWLPQNESDFDPSNAITVHGFDNPMKMLNGWMKLMQFGACPSRNDAGRRE</sequence>
<dbReference type="InterPro" id="IPR002659">
    <property type="entry name" value="Glyco_trans_31"/>
</dbReference>
<dbReference type="AlphaFoldDB" id="A0A183AJ68"/>
<gene>
    <name evidence="13" type="ORF">ECPE_LOCUS7003</name>
</gene>
<dbReference type="Proteomes" id="UP000272942">
    <property type="component" value="Unassembled WGS sequence"/>
</dbReference>
<keyword evidence="3 11" id="KW-0328">Glycosyltransferase</keyword>
<dbReference type="WBParaSite" id="ECPE_0000701701-mRNA-1">
    <property type="protein sequence ID" value="ECPE_0000701701-mRNA-1"/>
    <property type="gene ID" value="ECPE_0000701701"/>
</dbReference>
<keyword evidence="4" id="KW-0808">Transferase</keyword>
<dbReference type="Gene3D" id="3.90.550.50">
    <property type="match status" value="1"/>
</dbReference>
<feature type="chain" id="PRO_5043138102" description="Hexosyltransferase" evidence="12">
    <location>
        <begin position="18"/>
        <end position="348"/>
    </location>
</feature>
<keyword evidence="6" id="KW-0735">Signal-anchor</keyword>
<dbReference type="GO" id="GO:0000139">
    <property type="term" value="C:Golgi membrane"/>
    <property type="evidence" value="ECO:0007669"/>
    <property type="project" value="UniProtKB-SubCell"/>
</dbReference>
<dbReference type="OrthoDB" id="2139606at2759"/>
<keyword evidence="9" id="KW-0472">Membrane</keyword>
<keyword evidence="10" id="KW-0325">Glycoprotein</keyword>
<evidence type="ECO:0000256" key="12">
    <source>
        <dbReference type="SAM" id="SignalP"/>
    </source>
</evidence>